<evidence type="ECO:0000313" key="2">
    <source>
        <dbReference type="EMBL" id="KAF3006922.1"/>
    </source>
</evidence>
<evidence type="ECO:0000313" key="3">
    <source>
        <dbReference type="Proteomes" id="UP000801428"/>
    </source>
</evidence>
<feature type="compositionally biased region" description="Acidic residues" evidence="1">
    <location>
        <begin position="457"/>
        <end position="493"/>
    </location>
</feature>
<protein>
    <submittedName>
        <fullName evidence="2">Uncharacterized protein</fullName>
    </submittedName>
</protein>
<gene>
    <name evidence="2" type="ORF">E8E13_011247</name>
</gene>
<feature type="region of interest" description="Disordered" evidence="1">
    <location>
        <begin position="195"/>
        <end position="257"/>
    </location>
</feature>
<feature type="compositionally biased region" description="Gly residues" evidence="1">
    <location>
        <begin position="533"/>
        <end position="542"/>
    </location>
</feature>
<feature type="compositionally biased region" description="Basic and acidic residues" evidence="1">
    <location>
        <begin position="8"/>
        <end position="21"/>
    </location>
</feature>
<evidence type="ECO:0000256" key="1">
    <source>
        <dbReference type="SAM" id="MobiDB-lite"/>
    </source>
</evidence>
<comment type="caution">
    <text evidence="2">The sequence shown here is derived from an EMBL/GenBank/DDBJ whole genome shotgun (WGS) entry which is preliminary data.</text>
</comment>
<reference evidence="2" key="1">
    <citation type="submission" date="2019-04" db="EMBL/GenBank/DDBJ databases">
        <title>Sequencing of skin fungus with MAO and IRED activity.</title>
        <authorList>
            <person name="Marsaioli A.J."/>
            <person name="Bonatto J.M.C."/>
            <person name="Reis Junior O."/>
        </authorList>
    </citation>
    <scope>NUCLEOTIDE SEQUENCE</scope>
    <source>
        <strain evidence="2">30M1</strain>
    </source>
</reference>
<feature type="compositionally biased region" description="Gly residues" evidence="1">
    <location>
        <begin position="507"/>
        <end position="517"/>
    </location>
</feature>
<dbReference type="AlphaFoldDB" id="A0A9P4WDG2"/>
<sequence>MAPKLRSGKGEGDAEAGKDTSKITPKITKAGGSKVNFTPRPNRLPVPNDEALKPVDPLDQKVWEDVKPANDDEMQTWMNDMKALILANLRYWRARAEDVTVQQSKVRLERAMNSEWAKWEPLTDIQTGEIYDLEKREQMYKAMTAEYKASKGDYVGRTATADAGEYADYASAVWEDFLHYQNEWARVPFRVTKEHSKATPDPPSATETPEPSIATGTPNPPIATETPNPPIATETPNPPIATEKDEGFSVQQGDGRLKPWQSNLIGLYEKHRIGDRTKIPENGVGPDQLHCIPDNIRHSANGQERRNHLIEKFPTSSIRLDIDAIARRREEVDKERNAKQDAEATSIDSRKCAAVERLPEGHQPYYATNELFETKRDMKGKPTETDVEKIIWEKIFALDEDENRIPDSATFWNYETPTYEPKGTVTEQHEYVTNPRTRSRHVPRREAYRRLQKSSLEDNDDEMSVAGDDEYQEDEVPFLSSSEEEDELEDDEETDLFLLSYRNLAGSGGGNTNGNDGGLNDDDGGSNDDEGGSNHGHGGSSQDGGDSDDKGGDIGKLKGPMAEKGCRIGTGVEQGQRIFEYSFRYNATTTYTQRIVLDPVNNEAKDEKDDKGKIPRVIYPEKDLREIFNDRSVPEGAWSSVPEKGHWELTKKGKQWVPILVLIRAKKATGKVDYVFDLTKHLTELLRTNFSKASVATWNKTVRQKDDRADQKPSKKLRWVREEIEELVRILNDMALKEGIQNLVGRWTQIHREVTAAFEIFWNRLGSRLGLPKRGDEAVRPKLSRSPGINKKLEDVRAAKQNGSPETHPSNFFTVSDFSPAKPMKTGKSVEGDETDTEPIHAPKTYKEFDNMRQELIPSVIEEMSRVSSENSKDQDTTEYRPVIVPSMLAQFRGLWDKNGVEDEINWEHSETANEFNDFFDSIVREQTESTQPAWVTAGRQNLLDRPTMEGFRSSRWVTDFVSPHLQANDPKDVWRIVGHRGRQVNFPMRRRKADADAGNALLNMAIMRPAGSLGDLKSLGKDTREDDLSNMSEDEMKNFQDHIRLVHQGNDLQRSLYEKAGWPVKGNEDDEKMGEDEDGDILLKD</sequence>
<feature type="region of interest" description="Disordered" evidence="1">
    <location>
        <begin position="1"/>
        <end position="54"/>
    </location>
</feature>
<feature type="region of interest" description="Disordered" evidence="1">
    <location>
        <begin position="799"/>
        <end position="840"/>
    </location>
</feature>
<dbReference type="OrthoDB" id="3787237at2759"/>
<feature type="compositionally biased region" description="Polar residues" evidence="1">
    <location>
        <begin position="205"/>
        <end position="217"/>
    </location>
</feature>
<organism evidence="2 3">
    <name type="scientific">Curvularia kusanoi</name>
    <name type="common">Cochliobolus kusanoi</name>
    <dbReference type="NCBI Taxonomy" id="90978"/>
    <lineage>
        <taxon>Eukaryota</taxon>
        <taxon>Fungi</taxon>
        <taxon>Dikarya</taxon>
        <taxon>Ascomycota</taxon>
        <taxon>Pezizomycotina</taxon>
        <taxon>Dothideomycetes</taxon>
        <taxon>Pleosporomycetidae</taxon>
        <taxon>Pleosporales</taxon>
        <taxon>Pleosporineae</taxon>
        <taxon>Pleosporaceae</taxon>
        <taxon>Curvularia</taxon>
    </lineage>
</organism>
<feature type="compositionally biased region" description="Acidic residues" evidence="1">
    <location>
        <begin position="1069"/>
        <end position="1086"/>
    </location>
</feature>
<dbReference type="Proteomes" id="UP000801428">
    <property type="component" value="Unassembled WGS sequence"/>
</dbReference>
<dbReference type="EMBL" id="SWKU01000005">
    <property type="protein sequence ID" value="KAF3006922.1"/>
    <property type="molecule type" value="Genomic_DNA"/>
</dbReference>
<accession>A0A9P4WDG2</accession>
<keyword evidence="3" id="KW-1185">Reference proteome</keyword>
<feature type="compositionally biased region" description="Basic and acidic residues" evidence="1">
    <location>
        <begin position="547"/>
        <end position="556"/>
    </location>
</feature>
<name>A0A9P4WDG2_CURKU</name>
<feature type="compositionally biased region" description="Polar residues" evidence="1">
    <location>
        <begin position="801"/>
        <end position="817"/>
    </location>
</feature>
<feature type="region of interest" description="Disordered" evidence="1">
    <location>
        <begin position="421"/>
        <end position="493"/>
    </location>
</feature>
<feature type="region of interest" description="Disordered" evidence="1">
    <location>
        <begin position="1061"/>
        <end position="1086"/>
    </location>
</feature>
<feature type="region of interest" description="Disordered" evidence="1">
    <location>
        <begin position="507"/>
        <end position="568"/>
    </location>
</feature>
<feature type="compositionally biased region" description="Acidic residues" evidence="1">
    <location>
        <begin position="519"/>
        <end position="531"/>
    </location>
</feature>
<proteinExistence type="predicted"/>